<dbReference type="RefSeq" id="WP_105934585.1">
    <property type="nucleotide sequence ID" value="NZ_PVNP01000104.1"/>
</dbReference>
<organism evidence="13 14">
    <name type="scientific">Alteromonas alba</name>
    <dbReference type="NCBI Taxonomy" id="2079529"/>
    <lineage>
        <taxon>Bacteria</taxon>
        <taxon>Pseudomonadati</taxon>
        <taxon>Pseudomonadota</taxon>
        <taxon>Gammaproteobacteria</taxon>
        <taxon>Alteromonadales</taxon>
        <taxon>Alteromonadaceae</taxon>
        <taxon>Alteromonas/Salinimonas group</taxon>
        <taxon>Alteromonas</taxon>
    </lineage>
</organism>
<dbReference type="GO" id="GO:0005524">
    <property type="term" value="F:ATP binding"/>
    <property type="evidence" value="ECO:0007669"/>
    <property type="project" value="UniProtKB-KW"/>
</dbReference>
<gene>
    <name evidence="13" type="ORF">C6Y40_10730</name>
</gene>
<evidence type="ECO:0000256" key="9">
    <source>
        <dbReference type="ARBA" id="ARBA00022842"/>
    </source>
</evidence>
<dbReference type="CDD" id="cd24067">
    <property type="entry name" value="ASKHA_NBD_ROK_BsFRK-like"/>
    <property type="match status" value="1"/>
</dbReference>
<evidence type="ECO:0000256" key="2">
    <source>
        <dbReference type="ARBA" id="ARBA00006479"/>
    </source>
</evidence>
<dbReference type="Gene3D" id="3.30.420.40">
    <property type="match status" value="2"/>
</dbReference>
<dbReference type="FunFam" id="3.30.420.40:FF:000153">
    <property type="entry name" value="Putative fructokinase"/>
    <property type="match status" value="1"/>
</dbReference>
<keyword evidence="8" id="KW-0067">ATP-binding</keyword>
<keyword evidence="7" id="KW-0862">Zinc</keyword>
<dbReference type="AlphaFoldDB" id="A0A2S9VAY1"/>
<dbReference type="SUPFAM" id="SSF53067">
    <property type="entry name" value="Actin-like ATPase domain"/>
    <property type="match status" value="1"/>
</dbReference>
<keyword evidence="5" id="KW-0547">Nucleotide-binding</keyword>
<dbReference type="PANTHER" id="PTHR42742">
    <property type="entry name" value="TRANSCRIPTIONAL REPRESSOR MPRA"/>
    <property type="match status" value="1"/>
</dbReference>
<reference evidence="14" key="1">
    <citation type="journal article" date="2020" name="Int. J. Syst. Evol. Microbiol.">
        <title>Alteromonas alba sp. nov., a marine bacterium isolated from the seawater of the West Pacific Ocean.</title>
        <authorList>
            <person name="Sun C."/>
            <person name="Wu Y.-H."/>
            <person name="Xamxidin M."/>
            <person name="Cheng H."/>
            <person name="Xu X.-W."/>
        </authorList>
    </citation>
    <scope>NUCLEOTIDE SEQUENCE [LARGE SCALE GENOMIC DNA]</scope>
    <source>
        <strain evidence="14">190</strain>
    </source>
</reference>
<keyword evidence="10" id="KW-0119">Carbohydrate metabolism</keyword>
<evidence type="ECO:0000256" key="3">
    <source>
        <dbReference type="ARBA" id="ARBA00022679"/>
    </source>
</evidence>
<sequence length="294" mass="30933">MALTDPYYAVIEAGGTKFNCAVVTPGRDIMAEIRIPTTTPEETLAKTVAFFQQQRDAGHAFTQMGIASFGPLDLNPASATYGYITKTPKPDWSHTNLAGHLAAQLACEVTIDTDVNGAALGEYRWGAAQDTNVEVYVTVGTGVGGGVVINGKPLHGLVHPEIGHMLVQPPAGIQGVCPFHQNCVEGLASGTALGKIWSQPSDTFADDHPGWDGLSEVLGDMCHNLMVTLSAEKIILGGGVMQKHGLVEKVIAAARGKLNDYIVMPEGISLEDIICLPGLDTRSGLFGALALLDS</sequence>
<evidence type="ECO:0000256" key="1">
    <source>
        <dbReference type="ARBA" id="ARBA00001946"/>
    </source>
</evidence>
<keyword evidence="9" id="KW-0460">Magnesium</keyword>
<proteinExistence type="inferred from homology"/>
<dbReference type="InterPro" id="IPR000600">
    <property type="entry name" value="ROK"/>
</dbReference>
<dbReference type="InterPro" id="IPR043129">
    <property type="entry name" value="ATPase_NBD"/>
</dbReference>
<keyword evidence="4" id="KW-0479">Metal-binding</keyword>
<evidence type="ECO:0000256" key="5">
    <source>
        <dbReference type="ARBA" id="ARBA00022741"/>
    </source>
</evidence>
<keyword evidence="14" id="KW-1185">Reference proteome</keyword>
<keyword evidence="6 13" id="KW-0418">Kinase</keyword>
<evidence type="ECO:0000256" key="11">
    <source>
        <dbReference type="ARBA" id="ARBA00038887"/>
    </source>
</evidence>
<name>A0A2S9VAY1_9ALTE</name>
<evidence type="ECO:0000256" key="6">
    <source>
        <dbReference type="ARBA" id="ARBA00022777"/>
    </source>
</evidence>
<keyword evidence="3" id="KW-0808">Transferase</keyword>
<dbReference type="PROSITE" id="PS01125">
    <property type="entry name" value="ROK"/>
    <property type="match status" value="1"/>
</dbReference>
<evidence type="ECO:0000256" key="8">
    <source>
        <dbReference type="ARBA" id="ARBA00022840"/>
    </source>
</evidence>
<dbReference type="PANTHER" id="PTHR42742:SF3">
    <property type="entry name" value="FRUCTOKINASE"/>
    <property type="match status" value="1"/>
</dbReference>
<evidence type="ECO:0000313" key="13">
    <source>
        <dbReference type="EMBL" id="PRO73584.1"/>
    </source>
</evidence>
<comment type="similarity">
    <text evidence="2">Belongs to the ROK (NagC/XylR) family.</text>
</comment>
<dbReference type="Pfam" id="PF00480">
    <property type="entry name" value="ROK"/>
    <property type="match status" value="1"/>
</dbReference>
<comment type="caution">
    <text evidence="13">The sequence shown here is derived from an EMBL/GenBank/DDBJ whole genome shotgun (WGS) entry which is preliminary data.</text>
</comment>
<dbReference type="InterPro" id="IPR049874">
    <property type="entry name" value="ROK_cs"/>
</dbReference>
<dbReference type="InterPro" id="IPR051804">
    <property type="entry name" value="Carb_Metab_Reg_Kinase/Isom"/>
</dbReference>
<accession>A0A2S9VAY1</accession>
<evidence type="ECO:0000256" key="12">
    <source>
        <dbReference type="ARBA" id="ARBA00048451"/>
    </source>
</evidence>
<dbReference type="GO" id="GO:0046872">
    <property type="term" value="F:metal ion binding"/>
    <property type="evidence" value="ECO:0007669"/>
    <property type="project" value="UniProtKB-KW"/>
</dbReference>
<dbReference type="EMBL" id="PVNP01000104">
    <property type="protein sequence ID" value="PRO73584.1"/>
    <property type="molecule type" value="Genomic_DNA"/>
</dbReference>
<dbReference type="OrthoDB" id="9783435at2"/>
<evidence type="ECO:0000256" key="10">
    <source>
        <dbReference type="ARBA" id="ARBA00023277"/>
    </source>
</evidence>
<dbReference type="GO" id="GO:0008865">
    <property type="term" value="F:fructokinase activity"/>
    <property type="evidence" value="ECO:0007669"/>
    <property type="project" value="UniProtKB-EC"/>
</dbReference>
<comment type="cofactor">
    <cofactor evidence="1">
        <name>Mg(2+)</name>
        <dbReference type="ChEBI" id="CHEBI:18420"/>
    </cofactor>
</comment>
<evidence type="ECO:0000256" key="7">
    <source>
        <dbReference type="ARBA" id="ARBA00022833"/>
    </source>
</evidence>
<dbReference type="Proteomes" id="UP000238949">
    <property type="component" value="Unassembled WGS sequence"/>
</dbReference>
<protein>
    <recommendedName>
        <fullName evidence="11">fructokinase</fullName>
        <ecNumber evidence="11">2.7.1.4</ecNumber>
    </recommendedName>
</protein>
<comment type="catalytic activity">
    <reaction evidence="12">
        <text>D-fructose + ATP = D-fructose 6-phosphate + ADP + H(+)</text>
        <dbReference type="Rhea" id="RHEA:16125"/>
        <dbReference type="ChEBI" id="CHEBI:15378"/>
        <dbReference type="ChEBI" id="CHEBI:30616"/>
        <dbReference type="ChEBI" id="CHEBI:37721"/>
        <dbReference type="ChEBI" id="CHEBI:61527"/>
        <dbReference type="ChEBI" id="CHEBI:456216"/>
        <dbReference type="EC" id="2.7.1.4"/>
    </reaction>
</comment>
<dbReference type="EC" id="2.7.1.4" evidence="11"/>
<evidence type="ECO:0000256" key="4">
    <source>
        <dbReference type="ARBA" id="ARBA00022723"/>
    </source>
</evidence>
<evidence type="ECO:0000313" key="14">
    <source>
        <dbReference type="Proteomes" id="UP000238949"/>
    </source>
</evidence>